<evidence type="ECO:0000256" key="5">
    <source>
        <dbReference type="ARBA" id="ARBA00023315"/>
    </source>
</evidence>
<dbReference type="InterPro" id="IPR016181">
    <property type="entry name" value="Acyl_CoA_acyltransferase"/>
</dbReference>
<dbReference type="Pfam" id="PF13480">
    <property type="entry name" value="Acetyltransf_6"/>
    <property type="match status" value="1"/>
</dbReference>
<dbReference type="GO" id="GO:0009252">
    <property type="term" value="P:peptidoglycan biosynthetic process"/>
    <property type="evidence" value="ECO:0007669"/>
    <property type="project" value="UniProtKB-KW"/>
</dbReference>
<dbReference type="RefSeq" id="WP_338200262.1">
    <property type="nucleotide sequence ID" value="NZ_JAEKNR010000077.1"/>
</dbReference>
<dbReference type="GO" id="GO:0008360">
    <property type="term" value="P:regulation of cell shape"/>
    <property type="evidence" value="ECO:0007669"/>
    <property type="project" value="UniProtKB-KW"/>
</dbReference>
<dbReference type="InterPro" id="IPR050644">
    <property type="entry name" value="PG_Glycine_Bridge_Synth"/>
</dbReference>
<dbReference type="GO" id="GO:0016755">
    <property type="term" value="F:aminoacyltransferase activity"/>
    <property type="evidence" value="ECO:0007669"/>
    <property type="project" value="InterPro"/>
</dbReference>
<dbReference type="InterPro" id="IPR003447">
    <property type="entry name" value="FEMABX"/>
</dbReference>
<evidence type="ECO:0000256" key="2">
    <source>
        <dbReference type="ARBA" id="ARBA00022679"/>
    </source>
</evidence>
<proteinExistence type="inferred from homology"/>
<keyword evidence="5" id="KW-0012">Acyltransferase</keyword>
<dbReference type="PANTHER" id="PTHR36174:SF1">
    <property type="entry name" value="LIPID II:GLYCINE GLYCYLTRANSFERASE"/>
    <property type="match status" value="1"/>
</dbReference>
<keyword evidence="3" id="KW-0133">Cell shape</keyword>
<dbReference type="InterPro" id="IPR038740">
    <property type="entry name" value="BioF2-like_GNAT_dom"/>
</dbReference>
<sequence length="346" mass="37518">MPRAQLSKLAPGDPRWTRLVDGAPEATAFHQPAWLHALTRTYGYEALVLALLDAQGEAAAGIPVTLVRRPLSGATYVSLPFTDHCPPLSRDDAALDLLAAAVGDWRRRPGGPGIEVRGQLPASSGLHSEVVGVRHLLPLDGASDELSKLKPAVARHVRAAMRAGVDVRVSRSWADMETFYRLHLLTRRRLGVPVQPKRFLKAVWEQVVEPGMGFLAVAEDSGGAAVATALFLAHGQALIYKYGASDASRWELKPNHLLFWRAIGWGRENGFRELDFGRSDLASDGLRRFKAGWGAEEVPLEYMRSERSGPGAAGSERLAGALKAVISHSPALVCRATGELLYRYAG</sequence>
<dbReference type="AlphaFoldDB" id="A0A934K3I0"/>
<name>A0A934K3I0_9BACT</name>
<feature type="domain" description="BioF2-like acetyltransferase" evidence="7">
    <location>
        <begin position="154"/>
        <end position="280"/>
    </location>
</feature>
<evidence type="ECO:0000256" key="6">
    <source>
        <dbReference type="ARBA" id="ARBA00023316"/>
    </source>
</evidence>
<accession>A0A934K3I0</accession>
<reference evidence="8" key="1">
    <citation type="submission" date="2020-10" db="EMBL/GenBank/DDBJ databases">
        <title>Ca. Dormibacterota MAGs.</title>
        <authorList>
            <person name="Montgomery K."/>
        </authorList>
    </citation>
    <scope>NUCLEOTIDE SEQUENCE [LARGE SCALE GENOMIC DNA]</scope>
    <source>
        <strain evidence="8">SC8812_S17_10</strain>
    </source>
</reference>
<dbReference type="PROSITE" id="PS51191">
    <property type="entry name" value="FEMABX"/>
    <property type="match status" value="1"/>
</dbReference>
<dbReference type="EMBL" id="JAEKNR010000077">
    <property type="protein sequence ID" value="MBJ7597775.1"/>
    <property type="molecule type" value="Genomic_DNA"/>
</dbReference>
<evidence type="ECO:0000313" key="9">
    <source>
        <dbReference type="Proteomes" id="UP000612893"/>
    </source>
</evidence>
<evidence type="ECO:0000313" key="8">
    <source>
        <dbReference type="EMBL" id="MBJ7597775.1"/>
    </source>
</evidence>
<evidence type="ECO:0000256" key="3">
    <source>
        <dbReference type="ARBA" id="ARBA00022960"/>
    </source>
</evidence>
<keyword evidence="9" id="KW-1185">Reference proteome</keyword>
<keyword evidence="2" id="KW-0808">Transferase</keyword>
<organism evidence="8 9">
    <name type="scientific">Candidatus Nephthysia bennettiae</name>
    <dbReference type="NCBI Taxonomy" id="3127016"/>
    <lineage>
        <taxon>Bacteria</taxon>
        <taxon>Bacillati</taxon>
        <taxon>Candidatus Dormiibacterota</taxon>
        <taxon>Candidatus Dormibacteria</taxon>
        <taxon>Candidatus Dormibacterales</taxon>
        <taxon>Candidatus Dormibacteraceae</taxon>
        <taxon>Candidatus Nephthysia</taxon>
    </lineage>
</organism>
<evidence type="ECO:0000256" key="4">
    <source>
        <dbReference type="ARBA" id="ARBA00022984"/>
    </source>
</evidence>
<keyword evidence="4" id="KW-0573">Peptidoglycan synthesis</keyword>
<keyword evidence="6" id="KW-0961">Cell wall biogenesis/degradation</keyword>
<dbReference type="PANTHER" id="PTHR36174">
    <property type="entry name" value="LIPID II:GLYCINE GLYCYLTRANSFERASE"/>
    <property type="match status" value="1"/>
</dbReference>
<dbReference type="Gene3D" id="3.40.630.30">
    <property type="match status" value="1"/>
</dbReference>
<comment type="similarity">
    <text evidence="1">Belongs to the FemABX family.</text>
</comment>
<evidence type="ECO:0000259" key="7">
    <source>
        <dbReference type="Pfam" id="PF13480"/>
    </source>
</evidence>
<evidence type="ECO:0000256" key="1">
    <source>
        <dbReference type="ARBA" id="ARBA00009943"/>
    </source>
</evidence>
<gene>
    <name evidence="8" type="ORF">JF922_06785</name>
</gene>
<dbReference type="Proteomes" id="UP000612893">
    <property type="component" value="Unassembled WGS sequence"/>
</dbReference>
<dbReference type="SUPFAM" id="SSF55729">
    <property type="entry name" value="Acyl-CoA N-acyltransferases (Nat)"/>
    <property type="match status" value="1"/>
</dbReference>
<protein>
    <submittedName>
        <fullName evidence="8">GNAT family N-acetyltransferase</fullName>
    </submittedName>
</protein>
<comment type="caution">
    <text evidence="8">The sequence shown here is derived from an EMBL/GenBank/DDBJ whole genome shotgun (WGS) entry which is preliminary data.</text>
</comment>
<dbReference type="GO" id="GO:0071555">
    <property type="term" value="P:cell wall organization"/>
    <property type="evidence" value="ECO:0007669"/>
    <property type="project" value="UniProtKB-KW"/>
</dbReference>